<name>A0A1G6G2X2_BACOV</name>
<gene>
    <name evidence="8" type="ORF">SAMN05192581_1002190</name>
</gene>
<evidence type="ECO:0000313" key="8">
    <source>
        <dbReference type="EMBL" id="SDB75566.1"/>
    </source>
</evidence>
<organism evidence="8 9">
    <name type="scientific">Bacteroides ovatus</name>
    <dbReference type="NCBI Taxonomy" id="28116"/>
    <lineage>
        <taxon>Bacteria</taxon>
        <taxon>Pseudomonadati</taxon>
        <taxon>Bacteroidota</taxon>
        <taxon>Bacteroidia</taxon>
        <taxon>Bacteroidales</taxon>
        <taxon>Bacteroidaceae</taxon>
        <taxon>Bacteroides</taxon>
    </lineage>
</organism>
<evidence type="ECO:0000256" key="1">
    <source>
        <dbReference type="ARBA" id="ARBA00000448"/>
    </source>
</evidence>
<dbReference type="InterPro" id="IPR051915">
    <property type="entry name" value="Cellulose_Degrad_GH3"/>
</dbReference>
<dbReference type="EC" id="3.2.1.21" evidence="3"/>
<evidence type="ECO:0000256" key="2">
    <source>
        <dbReference type="ARBA" id="ARBA00005336"/>
    </source>
</evidence>
<evidence type="ECO:0000256" key="3">
    <source>
        <dbReference type="ARBA" id="ARBA00012744"/>
    </source>
</evidence>
<keyword evidence="4" id="KW-0732">Signal</keyword>
<dbReference type="InterPro" id="IPR001764">
    <property type="entry name" value="Glyco_hydro_3_N"/>
</dbReference>
<accession>A0A1G6G2X2</accession>
<protein>
    <recommendedName>
        <fullName evidence="3">beta-glucosidase</fullName>
        <ecNumber evidence="3">3.2.1.21</ecNumber>
    </recommendedName>
</protein>
<dbReference type="InterPro" id="IPR036881">
    <property type="entry name" value="Glyco_hydro_3_C_sf"/>
</dbReference>
<dbReference type="InterPro" id="IPR036962">
    <property type="entry name" value="Glyco_hydro_3_N_sf"/>
</dbReference>
<dbReference type="Proteomes" id="UP000183670">
    <property type="component" value="Unassembled WGS sequence"/>
</dbReference>
<keyword evidence="5" id="KW-0378">Hydrolase</keyword>
<comment type="catalytic activity">
    <reaction evidence="1">
        <text>Hydrolysis of terminal, non-reducing beta-D-glucosyl residues with release of beta-D-glucose.</text>
        <dbReference type="EC" id="3.2.1.21"/>
    </reaction>
</comment>
<dbReference type="InterPro" id="IPR017853">
    <property type="entry name" value="GH"/>
</dbReference>
<evidence type="ECO:0000256" key="5">
    <source>
        <dbReference type="ARBA" id="ARBA00022801"/>
    </source>
</evidence>
<reference evidence="8 9" key="1">
    <citation type="submission" date="2016-10" db="EMBL/GenBank/DDBJ databases">
        <authorList>
            <person name="de Groot N.N."/>
        </authorList>
    </citation>
    <scope>NUCLEOTIDE SEQUENCE [LARGE SCALE GENOMIC DNA]</scope>
    <source>
        <strain evidence="8 9">NLAE-zl-C500</strain>
    </source>
</reference>
<dbReference type="Pfam" id="PF00933">
    <property type="entry name" value="Glyco_hydro_3"/>
    <property type="match status" value="1"/>
</dbReference>
<dbReference type="GO" id="GO:0008422">
    <property type="term" value="F:beta-glucosidase activity"/>
    <property type="evidence" value="ECO:0007669"/>
    <property type="project" value="UniProtKB-EC"/>
</dbReference>
<evidence type="ECO:0000313" key="9">
    <source>
        <dbReference type="Proteomes" id="UP000183670"/>
    </source>
</evidence>
<dbReference type="Gene3D" id="3.20.20.300">
    <property type="entry name" value="Glycoside hydrolase, family 3, N-terminal domain"/>
    <property type="match status" value="1"/>
</dbReference>
<evidence type="ECO:0000256" key="6">
    <source>
        <dbReference type="ARBA" id="ARBA00023295"/>
    </source>
</evidence>
<dbReference type="GO" id="GO:0009251">
    <property type="term" value="P:glucan catabolic process"/>
    <property type="evidence" value="ECO:0007669"/>
    <property type="project" value="TreeGrafter"/>
</dbReference>
<dbReference type="PANTHER" id="PTHR30620:SF16">
    <property type="entry name" value="LYSOSOMAL BETA GLUCOSIDASE"/>
    <property type="match status" value="1"/>
</dbReference>
<dbReference type="AlphaFoldDB" id="A0A1G6G2X2"/>
<proteinExistence type="inferred from homology"/>
<evidence type="ECO:0000256" key="4">
    <source>
        <dbReference type="ARBA" id="ARBA00022729"/>
    </source>
</evidence>
<dbReference type="SUPFAM" id="SSF51445">
    <property type="entry name" value="(Trans)glycosidases"/>
    <property type="match status" value="1"/>
</dbReference>
<dbReference type="PANTHER" id="PTHR30620">
    <property type="entry name" value="PERIPLASMIC BETA-GLUCOSIDASE-RELATED"/>
    <property type="match status" value="1"/>
</dbReference>
<evidence type="ECO:0000259" key="7">
    <source>
        <dbReference type="Pfam" id="PF00933"/>
    </source>
</evidence>
<comment type="similarity">
    <text evidence="2">Belongs to the glycosyl hydrolase 3 family.</text>
</comment>
<keyword evidence="6" id="KW-0326">Glycosidase</keyword>
<feature type="domain" description="Glycoside hydrolase family 3 N-terminal" evidence="7">
    <location>
        <begin position="2"/>
        <end position="66"/>
    </location>
</feature>
<dbReference type="EMBL" id="FMYE01000002">
    <property type="protein sequence ID" value="SDB75566.1"/>
    <property type="molecule type" value="Genomic_DNA"/>
</dbReference>
<dbReference type="SUPFAM" id="SSF52279">
    <property type="entry name" value="Beta-D-glucan exohydrolase, C-terminal domain"/>
    <property type="match status" value="1"/>
</dbReference>
<sequence>MTDYYALGKMDAHGVAPLKEAAARALLAGTDMDMVSCGFLNTLEESIAEGKVAEEQINAACRRVLETKYKLGLFVDPYKYCDTLRGENELYTTAHRAVAREIAVETFVLLKNTDNLLPLKKKGRIALIGPMAVSLFYL</sequence>
<dbReference type="Gene3D" id="3.40.50.1700">
    <property type="entry name" value="Glycoside hydrolase family 3 C-terminal domain"/>
    <property type="match status" value="1"/>
</dbReference>